<sequence>MFEEQFNFFSKNGHYVVAVFSDGLMDESLKINEAIMKLLAVKMKHLFPLIADGQEKNVFTKAISTEELVYVVMGTFKLQMYKWRLFNFEFDLKESGNKMIDSLLTLIKTK</sequence>
<dbReference type="AlphaFoldDB" id="A0A645HNQ3"/>
<reference evidence="1" key="1">
    <citation type="submission" date="2019-08" db="EMBL/GenBank/DDBJ databases">
        <authorList>
            <person name="Kucharzyk K."/>
            <person name="Murdoch R.W."/>
            <person name="Higgins S."/>
            <person name="Loffler F."/>
        </authorList>
    </citation>
    <scope>NUCLEOTIDE SEQUENCE</scope>
</reference>
<dbReference type="Gene3D" id="1.10.357.10">
    <property type="entry name" value="Tetracycline Repressor, domain 2"/>
    <property type="match status" value="1"/>
</dbReference>
<dbReference type="SUPFAM" id="SSF48498">
    <property type="entry name" value="Tetracyclin repressor-like, C-terminal domain"/>
    <property type="match status" value="1"/>
</dbReference>
<dbReference type="EMBL" id="VSSQ01097100">
    <property type="protein sequence ID" value="MPN40587.1"/>
    <property type="molecule type" value="Genomic_DNA"/>
</dbReference>
<accession>A0A645HNQ3</accession>
<protein>
    <recommendedName>
        <fullName evidence="2">Tetracyclin repressor-like C-terminal domain-containing protein</fullName>
    </recommendedName>
</protein>
<evidence type="ECO:0000313" key="1">
    <source>
        <dbReference type="EMBL" id="MPN40587.1"/>
    </source>
</evidence>
<evidence type="ECO:0008006" key="2">
    <source>
        <dbReference type="Google" id="ProtNLM"/>
    </source>
</evidence>
<gene>
    <name evidence="1" type="ORF">SDC9_188125</name>
</gene>
<organism evidence="1">
    <name type="scientific">bioreactor metagenome</name>
    <dbReference type="NCBI Taxonomy" id="1076179"/>
    <lineage>
        <taxon>unclassified sequences</taxon>
        <taxon>metagenomes</taxon>
        <taxon>ecological metagenomes</taxon>
    </lineage>
</organism>
<comment type="caution">
    <text evidence="1">The sequence shown here is derived from an EMBL/GenBank/DDBJ whole genome shotgun (WGS) entry which is preliminary data.</text>
</comment>
<name>A0A645HNQ3_9ZZZZ</name>
<dbReference type="InterPro" id="IPR036271">
    <property type="entry name" value="Tet_transcr_reg_TetR-rel_C_sf"/>
</dbReference>
<proteinExistence type="predicted"/>